<dbReference type="Pfam" id="PF22352">
    <property type="entry name" value="K319L-like_PKD"/>
    <property type="match status" value="1"/>
</dbReference>
<dbReference type="PANTHER" id="PTHR47186">
    <property type="entry name" value="LEUCINE-RICH REPEAT-CONTAINING PROTEIN 57"/>
    <property type="match status" value="1"/>
</dbReference>
<dbReference type="PANTHER" id="PTHR47186:SF61">
    <property type="entry name" value="LEUCINE-RICH REPEAT-CONTAINING PROTEIN 57-RELATED"/>
    <property type="match status" value="1"/>
</dbReference>
<dbReference type="Proteomes" id="UP001152485">
    <property type="component" value="Unassembled WGS sequence"/>
</dbReference>
<dbReference type="Gene3D" id="3.80.10.10">
    <property type="entry name" value="Ribonuclease Inhibitor"/>
    <property type="match status" value="2"/>
</dbReference>
<sequence>MKRNKGSLTPLTLLAISFILVGCGGGNGNESSKDLPNSNQPIVTPPPQPSQNSKPYISAFEIINVLSESEVVIEPSAKDDDGDIIKYTWEQTSGPTVQPHNTQAAKLVFQAPSVDETQVIIFKLTVTDDDGETASESVKINVEANPIIINDPELIKCIELEYGTFEIDTVECKGYRIETLAGITSLTNLKRLTIEHAALTELKHLDEMPYLESLTLRSAFSGQVEDNVESISGVLNKLVSLRKLSIETEYINIISSLNFEQLVKLEALALFDLTEHSTKPHLNLSSSKSNSLTFLSLDSVYIRDFSTTLQANKVLETLILQNIYNYIPSKTDFFNNMKALKNLHLDSVGFYNGEGIKSLTQLKSLHLTYTFFSDLSFITPLSQLNDLSIIEHYYVFDLNWISSQSLNRLEIQSTNVINIQKLKELTTLKQLILTPGNNITIPNLYELTNLSTLELYCSDCVSDSFIESIPSVESLSTILDLEDDDFSKINKLKKLKELTISTYDLSKLLEQLKGNTNIEKLSVRYYSERPQNIVIELPNLVELSLDAGYYSKLPDISLLTSLESLNLIGFTLESIEGLGNNKNVKLISIADAKFMTDLTPLKQFPNLSELTLSNLDALSSFEPLQQIDSLTDLTIKNFQINDISPLSGLTRLKNLTLYNVNDFTGSSLDFSAFSENHSLEELLLFWINVNCDSLQQLDNVKTHFIHSKCQ</sequence>
<organism evidence="2 3">
    <name type="scientific">Pseudoalteromonas holothuriae</name>
    <dbReference type="NCBI Taxonomy" id="2963714"/>
    <lineage>
        <taxon>Bacteria</taxon>
        <taxon>Pseudomonadati</taxon>
        <taxon>Pseudomonadota</taxon>
        <taxon>Gammaproteobacteria</taxon>
        <taxon>Alteromonadales</taxon>
        <taxon>Pseudoalteromonadaceae</taxon>
        <taxon>Pseudoalteromonas</taxon>
    </lineage>
</organism>
<feature type="region of interest" description="Disordered" evidence="1">
    <location>
        <begin position="30"/>
        <end position="54"/>
    </location>
</feature>
<dbReference type="EMBL" id="CAMAPD010000002">
    <property type="protein sequence ID" value="CAH9052151.1"/>
    <property type="molecule type" value="Genomic_DNA"/>
</dbReference>
<gene>
    <name evidence="2" type="ORF">PSECIP111951_00558</name>
</gene>
<proteinExistence type="predicted"/>
<dbReference type="PROSITE" id="PS51257">
    <property type="entry name" value="PROKAR_LIPOPROTEIN"/>
    <property type="match status" value="1"/>
</dbReference>
<evidence type="ECO:0000313" key="3">
    <source>
        <dbReference type="Proteomes" id="UP001152485"/>
    </source>
</evidence>
<evidence type="ECO:0000313" key="2">
    <source>
        <dbReference type="EMBL" id="CAH9052151.1"/>
    </source>
</evidence>
<comment type="caution">
    <text evidence="2">The sequence shown here is derived from an EMBL/GenBank/DDBJ whole genome shotgun (WGS) entry which is preliminary data.</text>
</comment>
<dbReference type="SUPFAM" id="SSF52058">
    <property type="entry name" value="L domain-like"/>
    <property type="match status" value="2"/>
</dbReference>
<dbReference type="InterPro" id="IPR013783">
    <property type="entry name" value="Ig-like_fold"/>
</dbReference>
<dbReference type="RefSeq" id="WP_261591760.1">
    <property type="nucleotide sequence ID" value="NZ_CAMAPD010000002.1"/>
</dbReference>
<protein>
    <recommendedName>
        <fullName evidence="4">PKD/Chitinase domain-containing protein</fullName>
    </recommendedName>
</protein>
<name>A0ABN8UGZ0_9GAMM</name>
<accession>A0ABN8UGZ0</accession>
<dbReference type="Gene3D" id="2.60.40.10">
    <property type="entry name" value="Immunoglobulins"/>
    <property type="match status" value="1"/>
</dbReference>
<evidence type="ECO:0008006" key="4">
    <source>
        <dbReference type="Google" id="ProtNLM"/>
    </source>
</evidence>
<evidence type="ECO:0000256" key="1">
    <source>
        <dbReference type="SAM" id="MobiDB-lite"/>
    </source>
</evidence>
<dbReference type="InterPro" id="IPR032675">
    <property type="entry name" value="LRR_dom_sf"/>
</dbReference>
<reference evidence="2 3" key="1">
    <citation type="submission" date="2022-07" db="EMBL/GenBank/DDBJ databases">
        <authorList>
            <person name="Criscuolo A."/>
        </authorList>
    </citation>
    <scope>NUCLEOTIDE SEQUENCE [LARGE SCALE GENOMIC DNA]</scope>
    <source>
        <strain evidence="3">CIP 111951</strain>
    </source>
</reference>